<dbReference type="Proteomes" id="UP000324974">
    <property type="component" value="Chromosome"/>
</dbReference>
<dbReference type="EMBL" id="CP042425">
    <property type="protein sequence ID" value="QEL18364.1"/>
    <property type="molecule type" value="Genomic_DNA"/>
</dbReference>
<dbReference type="KEGG" id="lrs:PX52LOC_05387"/>
<keyword evidence="2" id="KW-1185">Reference proteome</keyword>
<proteinExistence type="predicted"/>
<reference evidence="2" key="1">
    <citation type="submission" date="2019-08" db="EMBL/GenBank/DDBJ databases">
        <title>Limnoglobus roseus gen. nov., sp. nov., a novel freshwater planctomycete with a giant genome from the family Gemmataceae.</title>
        <authorList>
            <person name="Kulichevskaya I.S."/>
            <person name="Naumoff D.G."/>
            <person name="Miroshnikov K."/>
            <person name="Ivanova A."/>
            <person name="Philippov D.A."/>
            <person name="Hakobyan A."/>
            <person name="Rijpstra I.C."/>
            <person name="Sinninghe Damste J.S."/>
            <person name="Liesack W."/>
            <person name="Dedysh S.N."/>
        </authorList>
    </citation>
    <scope>NUCLEOTIDE SEQUENCE [LARGE SCALE GENOMIC DNA]</scope>
    <source>
        <strain evidence="2">PX52</strain>
    </source>
</reference>
<dbReference type="InterPro" id="IPR036513">
    <property type="entry name" value="STAS_dom_sf"/>
</dbReference>
<evidence type="ECO:0000313" key="1">
    <source>
        <dbReference type="EMBL" id="QEL18364.1"/>
    </source>
</evidence>
<organism evidence="1 2">
    <name type="scientific">Limnoglobus roseus</name>
    <dbReference type="NCBI Taxonomy" id="2598579"/>
    <lineage>
        <taxon>Bacteria</taxon>
        <taxon>Pseudomonadati</taxon>
        <taxon>Planctomycetota</taxon>
        <taxon>Planctomycetia</taxon>
        <taxon>Gemmatales</taxon>
        <taxon>Gemmataceae</taxon>
        <taxon>Limnoglobus</taxon>
    </lineage>
</organism>
<dbReference type="SUPFAM" id="SSF52091">
    <property type="entry name" value="SpoIIaa-like"/>
    <property type="match status" value="1"/>
</dbReference>
<evidence type="ECO:0000313" key="2">
    <source>
        <dbReference type="Proteomes" id="UP000324974"/>
    </source>
</evidence>
<gene>
    <name evidence="1" type="ORF">PX52LOC_05387</name>
</gene>
<sequence length="154" mass="16139">MDNAQAANLVHKPAAAPQSGVYSAALGEAGNTADGGMKLTYNPVAGDPIVRVQCEGVLTVRGRIGGEPLKDLLGPRCYGLQVVMNLERVVGVETSGISWVMQTGEKFNTTGGRLILFSVPVQVTSLFQLLEMDLPFAVAANQTAAVAMAQTPPR</sequence>
<evidence type="ECO:0008006" key="3">
    <source>
        <dbReference type="Google" id="ProtNLM"/>
    </source>
</evidence>
<dbReference type="Gene3D" id="3.30.750.24">
    <property type="entry name" value="STAS domain"/>
    <property type="match status" value="1"/>
</dbReference>
<protein>
    <recommendedName>
        <fullName evidence="3">STAS domain-containing protein</fullName>
    </recommendedName>
</protein>
<name>A0A5C1AME1_9BACT</name>
<dbReference type="RefSeq" id="WP_149112881.1">
    <property type="nucleotide sequence ID" value="NZ_CP042425.1"/>
</dbReference>
<accession>A0A5C1AME1</accession>
<dbReference type="AlphaFoldDB" id="A0A5C1AME1"/>